<evidence type="ECO:0000256" key="5">
    <source>
        <dbReference type="ARBA" id="ARBA00022679"/>
    </source>
</evidence>
<dbReference type="InterPro" id="IPR008271">
    <property type="entry name" value="Ser/Thr_kinase_AS"/>
</dbReference>
<dbReference type="CDD" id="cd14002">
    <property type="entry name" value="STKc_STK36"/>
    <property type="match status" value="1"/>
</dbReference>
<evidence type="ECO:0000256" key="6">
    <source>
        <dbReference type="ARBA" id="ARBA00022741"/>
    </source>
</evidence>
<dbReference type="EMBL" id="SJOL01006409">
    <property type="protein sequence ID" value="TGZ67571.1"/>
    <property type="molecule type" value="Genomic_DNA"/>
</dbReference>
<dbReference type="InterPro" id="IPR000719">
    <property type="entry name" value="Prot_kinase_dom"/>
</dbReference>
<dbReference type="STRING" id="147828.A0A4S2LUS0"/>
<keyword evidence="7" id="KW-0418">Kinase</keyword>
<dbReference type="EC" id="2.7.11.1" evidence="2"/>
<dbReference type="OrthoDB" id="266718at2759"/>
<evidence type="ECO:0000256" key="13">
    <source>
        <dbReference type="PROSITE-ProRule" id="PRU10141"/>
    </source>
</evidence>
<comment type="catalytic activity">
    <reaction evidence="10">
        <text>L-threonyl-[protein] + ATP = O-phospho-L-threonyl-[protein] + ADP + H(+)</text>
        <dbReference type="Rhea" id="RHEA:46608"/>
        <dbReference type="Rhea" id="RHEA-COMP:11060"/>
        <dbReference type="Rhea" id="RHEA-COMP:11605"/>
        <dbReference type="ChEBI" id="CHEBI:15378"/>
        <dbReference type="ChEBI" id="CHEBI:30013"/>
        <dbReference type="ChEBI" id="CHEBI:30616"/>
        <dbReference type="ChEBI" id="CHEBI:61977"/>
        <dbReference type="ChEBI" id="CHEBI:456216"/>
        <dbReference type="EC" id="2.7.11.1"/>
    </reaction>
</comment>
<dbReference type="InterPro" id="IPR011989">
    <property type="entry name" value="ARM-like"/>
</dbReference>
<name>A0A4S2LUS0_OPIFE</name>
<feature type="compositionally biased region" description="Polar residues" evidence="14">
    <location>
        <begin position="269"/>
        <end position="281"/>
    </location>
</feature>
<organism evidence="16 17">
    <name type="scientific">Opisthorchis felineus</name>
    <dbReference type="NCBI Taxonomy" id="147828"/>
    <lineage>
        <taxon>Eukaryota</taxon>
        <taxon>Metazoa</taxon>
        <taxon>Spiralia</taxon>
        <taxon>Lophotrochozoa</taxon>
        <taxon>Platyhelminthes</taxon>
        <taxon>Trematoda</taxon>
        <taxon>Digenea</taxon>
        <taxon>Opisthorchiida</taxon>
        <taxon>Opisthorchiata</taxon>
        <taxon>Opisthorchiidae</taxon>
        <taxon>Opisthorchis</taxon>
    </lineage>
</organism>
<dbReference type="PANTHER" id="PTHR22983">
    <property type="entry name" value="PROTEIN KINASE RELATED"/>
    <property type="match status" value="1"/>
</dbReference>
<evidence type="ECO:0000313" key="17">
    <source>
        <dbReference type="Proteomes" id="UP000308267"/>
    </source>
</evidence>
<evidence type="ECO:0000256" key="10">
    <source>
        <dbReference type="ARBA" id="ARBA00047899"/>
    </source>
</evidence>
<evidence type="ECO:0000256" key="4">
    <source>
        <dbReference type="ARBA" id="ARBA00022527"/>
    </source>
</evidence>
<keyword evidence="8 13" id="KW-0067">ATP-binding</keyword>
<keyword evidence="4" id="KW-0723">Serine/threonine-protein kinase</keyword>
<evidence type="ECO:0000256" key="2">
    <source>
        <dbReference type="ARBA" id="ARBA00012513"/>
    </source>
</evidence>
<sequence>MGLERYTVLECIGEGSFGRVYRGRIKETGHIVAMKFIPKVGKSVKSLKNLKREIEIMRSMHHANIIEMKDTFETDKEVVAITDYAEGDLFQVIEDDGKLPEEIVRSIACQLVSALYYLHAHRILHRDMKPQNILLGQEGVVKLCDFGFARVMNLNAMVLTSIKGTPLYMAPELVQEQPYDHTADLWALGCILYELFVGTPPFYTNSIFQLVKLITKTSIHWPSDMSHEFRDFLSRLLQKDVRKRLQWPDLLDHPFVADGIEISPRTRMLSSPFTQPLTPSQLAEKERQTKDLLRPGGSRVLRRAGERNTLRQVKEEGSGDNLQGIPPLAPSSQTRIAARRAEPANTNHIPVLTSNRERVVSTVDPYTYAAHVKSSGVKNQEKRWSQLLPENEEFVQSPPTPRENRIASDYERDKTIHDRFLETKEHLKLLANTPSSGDMARQLDQVTDLSGRHRTNASEKNVRKTLSRPSSGVLDERFAQTFSENVLKSAGGWWLRDSCEAWERLVDATEAALAVSSSNDKEIGSRKSGDSKRLPQERTALSLLTDHEFAQRVGLRLLSASVIKNKSDERSFYSWASALAETRMNSGGRQKRPASADLVSTNESSKETNPGLEAAAYLKNILHLVTNLVTVKCNVSIVEKFCELTGVPTQILKLIRSVLSFDRLKQLPWYEQILLDLIITINAYFVSEIGHRQTASESAIQNYTEHALTFLELIPDLLTQACDQEYQLRDQTLLCLRYLMERMVDRRSDIVQSFYREITTNYLPAVKLLVYMPSVSKQGALDPQRLDDVREHALAALTAFTYPLTTSFFVNDEAFSLTDPVVDWVAGPRQISISTHEIASYVAQQLCLSEMETHMRLYISYLWMPRLCIHTAKLFYDCIQADASFARYCVSKFPVYLEAMFELLQKNVPVSELDQFTLTEIVTHSLSALIVQLGQVPDVIRQSGSQLYRMFVESQVPSHAAALGLVLSRLGPCESKEIQIQPRDLAQAIGRIFMSPLAQSHASRCRLLLAMSENVTARTNRTPGSSNDALEELELPMTLGIPQLNWPANHGWLDGVVELALVHFSQPDGLFMRQWISGKMHERLWQCLEHVLNVGSSKKEAAPSDVCDPDWSMLSPRGVCVLLRLAIGVYTKEPKLCTEALCGNQSQMVNCLQYLFKPSFIEGVVNSSWNTLTRDGLIMTLLSSAAQTLQIPLNGEDEQHIQACLTSYLRKDILVNLFRVAAQMHLNRSYFVGQTNFVRTSHQKDEAVHLSRLQALLSVGFHICSGTMMPDIRDGSSGDSSRRSSVVTNMDNTELLQRQLATLLIEEDDRESKQTVNRVRRLFNWCLCCPMADIRAGVCVLLNQALMLDVIEAHKHMISGQRDTTRRGSSSPIHCQFDRTAHLIWSVLQNPRRGSEDRILKASDSIMLNLLTCNNPTVTTHALNLLANLILLTPAVQSESKPVHITPILSRSTSLDHTSVDICSTQVQRFQLSADQQVKLVIEDDPVWCDLFGRLVDTTKNQLTSSEPTVRQAAVLVLGNAAFRFEASGAIAVSVLSRLTSMLVEDPSARVRTNSAGTLGNLAFHSPAVLKSVLEQQVPKSLLESGCLDGDRRVQEASLAALRALCLKDPRIKNQLKENKATERLQALQSSIKRTIASRSGRKTMLNKTRAQSATNTLVDYNVILQHAAAICDLL</sequence>
<dbReference type="Gene3D" id="1.10.510.10">
    <property type="entry name" value="Transferase(Phosphotransferase) domain 1"/>
    <property type="match status" value="1"/>
</dbReference>
<evidence type="ECO:0000259" key="15">
    <source>
        <dbReference type="PROSITE" id="PS50011"/>
    </source>
</evidence>
<proteinExistence type="predicted"/>
<comment type="catalytic activity">
    <reaction evidence="11">
        <text>L-seryl-[protein] + ATP = O-phospho-L-seryl-[protein] + ADP + H(+)</text>
        <dbReference type="Rhea" id="RHEA:17989"/>
        <dbReference type="Rhea" id="RHEA-COMP:9863"/>
        <dbReference type="Rhea" id="RHEA-COMP:11604"/>
        <dbReference type="ChEBI" id="CHEBI:15378"/>
        <dbReference type="ChEBI" id="CHEBI:29999"/>
        <dbReference type="ChEBI" id="CHEBI:30616"/>
        <dbReference type="ChEBI" id="CHEBI:83421"/>
        <dbReference type="ChEBI" id="CHEBI:456216"/>
        <dbReference type="EC" id="2.7.11.1"/>
    </reaction>
</comment>
<accession>A0A4S2LUS0</accession>
<evidence type="ECO:0000256" key="1">
    <source>
        <dbReference type="ARBA" id="ARBA00004245"/>
    </source>
</evidence>
<dbReference type="GO" id="GO:0005856">
    <property type="term" value="C:cytoskeleton"/>
    <property type="evidence" value="ECO:0007669"/>
    <property type="project" value="UniProtKB-SubCell"/>
</dbReference>
<dbReference type="FunFam" id="1.10.510.10:FF:000292">
    <property type="entry name" value="Serine/threonine-protein kinase 36"/>
    <property type="match status" value="1"/>
</dbReference>
<comment type="subcellular location">
    <subcellularLocation>
        <location evidence="1">Cytoplasm</location>
        <location evidence="1">Cytoskeleton</location>
    </subcellularLocation>
</comment>
<dbReference type="SUPFAM" id="SSF56112">
    <property type="entry name" value="Protein kinase-like (PK-like)"/>
    <property type="match status" value="1"/>
</dbReference>
<dbReference type="InterPro" id="IPR016024">
    <property type="entry name" value="ARM-type_fold"/>
</dbReference>
<evidence type="ECO:0000256" key="12">
    <source>
        <dbReference type="ARBA" id="ARBA00075375"/>
    </source>
</evidence>
<gene>
    <name evidence="16" type="ORF">CRM22_004713</name>
</gene>
<evidence type="ECO:0000256" key="7">
    <source>
        <dbReference type="ARBA" id="ARBA00022777"/>
    </source>
</evidence>
<dbReference type="PROSITE" id="PS00107">
    <property type="entry name" value="PROTEIN_KINASE_ATP"/>
    <property type="match status" value="1"/>
</dbReference>
<evidence type="ECO:0000256" key="9">
    <source>
        <dbReference type="ARBA" id="ARBA00023212"/>
    </source>
</evidence>
<dbReference type="GO" id="GO:0004674">
    <property type="term" value="F:protein serine/threonine kinase activity"/>
    <property type="evidence" value="ECO:0007669"/>
    <property type="project" value="UniProtKB-KW"/>
</dbReference>
<comment type="caution">
    <text evidence="16">The sequence shown here is derived from an EMBL/GenBank/DDBJ whole genome shotgun (WGS) entry which is preliminary data.</text>
</comment>
<feature type="region of interest" description="Disordered" evidence="14">
    <location>
        <begin position="269"/>
        <end position="288"/>
    </location>
</feature>
<feature type="region of interest" description="Disordered" evidence="14">
    <location>
        <begin position="586"/>
        <end position="608"/>
    </location>
</feature>
<dbReference type="FunFam" id="3.30.200.20:FF:000042">
    <property type="entry name" value="Aurora kinase A"/>
    <property type="match status" value="1"/>
</dbReference>
<dbReference type="PANTHER" id="PTHR22983:SF6">
    <property type="entry name" value="SERINE_THREONINE-PROTEIN KINASE 36"/>
    <property type="match status" value="1"/>
</dbReference>
<keyword evidence="5" id="KW-0808">Transferase</keyword>
<dbReference type="Pfam" id="PF00069">
    <property type="entry name" value="Pkinase"/>
    <property type="match status" value="1"/>
</dbReference>
<feature type="binding site" evidence="13">
    <location>
        <position position="35"/>
    </location>
    <ligand>
        <name>ATP</name>
        <dbReference type="ChEBI" id="CHEBI:30616"/>
    </ligand>
</feature>
<dbReference type="SMART" id="SM00220">
    <property type="entry name" value="S_TKc"/>
    <property type="match status" value="1"/>
</dbReference>
<reference evidence="16 17" key="1">
    <citation type="journal article" date="2019" name="BMC Genomics">
        <title>New insights from Opisthorchis felineus genome: update on genomics of the epidemiologically important liver flukes.</title>
        <authorList>
            <person name="Ershov N.I."/>
            <person name="Mordvinov V.A."/>
            <person name="Prokhortchouk E.B."/>
            <person name="Pakharukova M.Y."/>
            <person name="Gunbin K.V."/>
            <person name="Ustyantsev K."/>
            <person name="Genaev M.A."/>
            <person name="Blinov A.G."/>
            <person name="Mazur A."/>
            <person name="Boulygina E."/>
            <person name="Tsygankova S."/>
            <person name="Khrameeva E."/>
            <person name="Chekanov N."/>
            <person name="Fan G."/>
            <person name="Xiao A."/>
            <person name="Zhang H."/>
            <person name="Xu X."/>
            <person name="Yang H."/>
            <person name="Solovyev V."/>
            <person name="Lee S.M."/>
            <person name="Liu X."/>
            <person name="Afonnikov D.A."/>
            <person name="Skryabin K.G."/>
        </authorList>
    </citation>
    <scope>NUCLEOTIDE SEQUENCE [LARGE SCALE GENOMIC DNA]</scope>
    <source>
        <strain evidence="16">AK-0245</strain>
        <tissue evidence="16">Whole organism</tissue>
    </source>
</reference>
<evidence type="ECO:0000313" key="16">
    <source>
        <dbReference type="EMBL" id="TGZ67571.1"/>
    </source>
</evidence>
<keyword evidence="6 13" id="KW-0547">Nucleotide-binding</keyword>
<evidence type="ECO:0000256" key="8">
    <source>
        <dbReference type="ARBA" id="ARBA00022840"/>
    </source>
</evidence>
<dbReference type="GO" id="GO:0007224">
    <property type="term" value="P:smoothened signaling pathway"/>
    <property type="evidence" value="ECO:0007669"/>
    <property type="project" value="TreeGrafter"/>
</dbReference>
<dbReference type="InterPro" id="IPR017441">
    <property type="entry name" value="Protein_kinase_ATP_BS"/>
</dbReference>
<keyword evidence="17" id="KW-1185">Reference proteome</keyword>
<dbReference type="PROSITE" id="PS50011">
    <property type="entry name" value="PROTEIN_KINASE_DOM"/>
    <property type="match status" value="1"/>
</dbReference>
<dbReference type="SUPFAM" id="SSF48371">
    <property type="entry name" value="ARM repeat"/>
    <property type="match status" value="1"/>
</dbReference>
<keyword evidence="9" id="KW-0206">Cytoskeleton</keyword>
<evidence type="ECO:0000256" key="14">
    <source>
        <dbReference type="SAM" id="MobiDB-lite"/>
    </source>
</evidence>
<protein>
    <recommendedName>
        <fullName evidence="2">non-specific serine/threonine protein kinase</fullName>
        <ecNumber evidence="2">2.7.11.1</ecNumber>
    </recommendedName>
    <alternativeName>
        <fullName evidence="12">Fused homolog</fullName>
    </alternativeName>
</protein>
<dbReference type="GO" id="GO:0005524">
    <property type="term" value="F:ATP binding"/>
    <property type="evidence" value="ECO:0007669"/>
    <property type="project" value="UniProtKB-UniRule"/>
</dbReference>
<feature type="domain" description="Protein kinase" evidence="15">
    <location>
        <begin position="6"/>
        <end position="256"/>
    </location>
</feature>
<evidence type="ECO:0000256" key="11">
    <source>
        <dbReference type="ARBA" id="ARBA00048679"/>
    </source>
</evidence>
<dbReference type="Gene3D" id="1.25.10.10">
    <property type="entry name" value="Leucine-rich Repeat Variant"/>
    <property type="match status" value="1"/>
</dbReference>
<dbReference type="GO" id="GO:0005737">
    <property type="term" value="C:cytoplasm"/>
    <property type="evidence" value="ECO:0007669"/>
    <property type="project" value="TreeGrafter"/>
</dbReference>
<dbReference type="InterPro" id="IPR011009">
    <property type="entry name" value="Kinase-like_dom_sf"/>
</dbReference>
<dbReference type="Proteomes" id="UP000308267">
    <property type="component" value="Unassembled WGS sequence"/>
</dbReference>
<dbReference type="PROSITE" id="PS00108">
    <property type="entry name" value="PROTEIN_KINASE_ST"/>
    <property type="match status" value="1"/>
</dbReference>
<evidence type="ECO:0000256" key="3">
    <source>
        <dbReference type="ARBA" id="ARBA00022490"/>
    </source>
</evidence>
<keyword evidence="3" id="KW-0963">Cytoplasm</keyword>